<dbReference type="InterPro" id="IPR036388">
    <property type="entry name" value="WH-like_DNA-bd_sf"/>
</dbReference>
<dbReference type="Pfam" id="PF07729">
    <property type="entry name" value="FCD"/>
    <property type="match status" value="1"/>
</dbReference>
<dbReference type="InterPro" id="IPR036390">
    <property type="entry name" value="WH_DNA-bd_sf"/>
</dbReference>
<feature type="domain" description="HTH gntR-type" evidence="4">
    <location>
        <begin position="12"/>
        <end position="79"/>
    </location>
</feature>
<dbReference type="PRINTS" id="PR00035">
    <property type="entry name" value="HTHGNTR"/>
</dbReference>
<evidence type="ECO:0000313" key="5">
    <source>
        <dbReference type="EMBL" id="WNZ23545.1"/>
    </source>
</evidence>
<dbReference type="InterPro" id="IPR000524">
    <property type="entry name" value="Tscrpt_reg_HTH_GntR"/>
</dbReference>
<name>A0AA96WEF8_9CYAN</name>
<dbReference type="CDD" id="cd07377">
    <property type="entry name" value="WHTH_GntR"/>
    <property type="match status" value="1"/>
</dbReference>
<dbReference type="SUPFAM" id="SSF48008">
    <property type="entry name" value="GntR ligand-binding domain-like"/>
    <property type="match status" value="1"/>
</dbReference>
<keyword evidence="2" id="KW-0238">DNA-binding</keyword>
<dbReference type="Gene3D" id="1.10.10.10">
    <property type="entry name" value="Winged helix-like DNA-binding domain superfamily/Winged helix DNA-binding domain"/>
    <property type="match status" value="1"/>
</dbReference>
<dbReference type="PANTHER" id="PTHR43537:SF5">
    <property type="entry name" value="UXU OPERON TRANSCRIPTIONAL REGULATOR"/>
    <property type="match status" value="1"/>
</dbReference>
<evidence type="ECO:0000256" key="2">
    <source>
        <dbReference type="ARBA" id="ARBA00023125"/>
    </source>
</evidence>
<accession>A0AA96WEF8</accession>
<dbReference type="Gene3D" id="1.20.120.530">
    <property type="entry name" value="GntR ligand-binding domain-like"/>
    <property type="match status" value="1"/>
</dbReference>
<dbReference type="RefSeq" id="WP_316435239.1">
    <property type="nucleotide sequence ID" value="NZ_CP053586.1"/>
</dbReference>
<organism evidence="5">
    <name type="scientific">Leptolyngbya sp. NK1-12</name>
    <dbReference type="NCBI Taxonomy" id="2547451"/>
    <lineage>
        <taxon>Bacteria</taxon>
        <taxon>Bacillati</taxon>
        <taxon>Cyanobacteriota</taxon>
        <taxon>Cyanophyceae</taxon>
        <taxon>Leptolyngbyales</taxon>
        <taxon>Leptolyngbyaceae</taxon>
        <taxon>Leptolyngbya group</taxon>
        <taxon>Leptolyngbya</taxon>
    </lineage>
</organism>
<reference evidence="5" key="1">
    <citation type="submission" date="2020-05" db="EMBL/GenBank/DDBJ databases">
        <authorList>
            <person name="Zhu T."/>
            <person name="Keshari N."/>
            <person name="Lu X."/>
        </authorList>
    </citation>
    <scope>NUCLEOTIDE SEQUENCE</scope>
    <source>
        <strain evidence="5">NK1-12</strain>
    </source>
</reference>
<dbReference type="SMART" id="SM00895">
    <property type="entry name" value="FCD"/>
    <property type="match status" value="1"/>
</dbReference>
<gene>
    <name evidence="5" type="ORF">HJG54_12245</name>
</gene>
<dbReference type="GO" id="GO:0003677">
    <property type="term" value="F:DNA binding"/>
    <property type="evidence" value="ECO:0007669"/>
    <property type="project" value="UniProtKB-KW"/>
</dbReference>
<evidence type="ECO:0000259" key="4">
    <source>
        <dbReference type="PROSITE" id="PS50949"/>
    </source>
</evidence>
<keyword evidence="1" id="KW-0805">Transcription regulation</keyword>
<proteinExistence type="predicted"/>
<evidence type="ECO:0000256" key="1">
    <source>
        <dbReference type="ARBA" id="ARBA00023015"/>
    </source>
</evidence>
<protein>
    <submittedName>
        <fullName evidence="5">GntR family transcriptional regulator</fullName>
    </submittedName>
</protein>
<dbReference type="PANTHER" id="PTHR43537">
    <property type="entry name" value="TRANSCRIPTIONAL REGULATOR, GNTR FAMILY"/>
    <property type="match status" value="1"/>
</dbReference>
<dbReference type="InterPro" id="IPR011711">
    <property type="entry name" value="GntR_C"/>
</dbReference>
<dbReference type="PROSITE" id="PS50949">
    <property type="entry name" value="HTH_GNTR"/>
    <property type="match status" value="1"/>
</dbReference>
<dbReference type="EMBL" id="CP053586">
    <property type="protein sequence ID" value="WNZ23545.1"/>
    <property type="molecule type" value="Genomic_DNA"/>
</dbReference>
<evidence type="ECO:0000256" key="3">
    <source>
        <dbReference type="ARBA" id="ARBA00023163"/>
    </source>
</evidence>
<dbReference type="SMART" id="SM00345">
    <property type="entry name" value="HTH_GNTR"/>
    <property type="match status" value="1"/>
</dbReference>
<keyword evidence="3" id="KW-0804">Transcription</keyword>
<sequence length="227" mass="25339">MRKTASSPINPRSLDVQAADVLREQILSGNLPPGSRLLEIELSEQLNLSRGTIRSALQQLTYEGLVVQYPYRGCTVCGLSSQDAWELYTLRQALESLAARLAAEAITPTQVELLEAALQRIMQSAKQGSWSELADADFALHQAIIQCSGHRRLQQQYKFVEQQIRLYIISSNALHLNLDEIAEEHQRLVQAITSGDADLAEQIAKEHSIDGPLLIEYLQKMESQKST</sequence>
<dbReference type="SUPFAM" id="SSF46785">
    <property type="entry name" value="Winged helix' DNA-binding domain"/>
    <property type="match status" value="1"/>
</dbReference>
<dbReference type="GO" id="GO:0003700">
    <property type="term" value="F:DNA-binding transcription factor activity"/>
    <property type="evidence" value="ECO:0007669"/>
    <property type="project" value="InterPro"/>
</dbReference>
<dbReference type="Pfam" id="PF00392">
    <property type="entry name" value="GntR"/>
    <property type="match status" value="1"/>
</dbReference>
<dbReference type="AlphaFoldDB" id="A0AA96WEF8"/>
<dbReference type="InterPro" id="IPR008920">
    <property type="entry name" value="TF_FadR/GntR_C"/>
</dbReference>